<comment type="subcellular location">
    <subcellularLocation>
        <location evidence="1 6">Cytoplasm</location>
    </subcellularLocation>
</comment>
<accession>A0AAW0PV34</accession>
<keyword evidence="3 6" id="KW-0489">Methyltransferase</keyword>
<keyword evidence="4 6" id="KW-0808">Transferase</keyword>
<keyword evidence="2 6" id="KW-0963">Cytoplasm</keyword>
<dbReference type="GO" id="GO:0016279">
    <property type="term" value="F:protein-lysine N-methyltransferase activity"/>
    <property type="evidence" value="ECO:0007669"/>
    <property type="project" value="UniProtKB-UniRule"/>
</dbReference>
<organism evidence="7 8">
    <name type="scientific">Mugilogobius chulae</name>
    <name type="common">yellowstripe goby</name>
    <dbReference type="NCBI Taxonomy" id="88201"/>
    <lineage>
        <taxon>Eukaryota</taxon>
        <taxon>Metazoa</taxon>
        <taxon>Chordata</taxon>
        <taxon>Craniata</taxon>
        <taxon>Vertebrata</taxon>
        <taxon>Euteleostomi</taxon>
        <taxon>Actinopterygii</taxon>
        <taxon>Neopterygii</taxon>
        <taxon>Teleostei</taxon>
        <taxon>Neoteleostei</taxon>
        <taxon>Acanthomorphata</taxon>
        <taxon>Gobiaria</taxon>
        <taxon>Gobiiformes</taxon>
        <taxon>Gobioidei</taxon>
        <taxon>Gobiidae</taxon>
        <taxon>Gobionellinae</taxon>
        <taxon>Mugilogobius</taxon>
    </lineage>
</organism>
<evidence type="ECO:0000313" key="8">
    <source>
        <dbReference type="Proteomes" id="UP001460270"/>
    </source>
</evidence>
<evidence type="ECO:0000256" key="4">
    <source>
        <dbReference type="ARBA" id="ARBA00022679"/>
    </source>
</evidence>
<dbReference type="AlphaFoldDB" id="A0AAW0PV34"/>
<evidence type="ECO:0000313" key="7">
    <source>
        <dbReference type="EMBL" id="KAK7938434.1"/>
    </source>
</evidence>
<dbReference type="GO" id="GO:0003676">
    <property type="term" value="F:nucleic acid binding"/>
    <property type="evidence" value="ECO:0007669"/>
    <property type="project" value="InterPro"/>
</dbReference>
<comment type="caution">
    <text evidence="6">Was originally thought to be an N(6)-adenine-specific DNA methyltransferase based on primary sequence and predicted secondary structure.</text>
</comment>
<comment type="caution">
    <text evidence="7">The sequence shown here is derived from an EMBL/GenBank/DDBJ whole genome shotgun (WGS) entry which is preliminary data.</text>
</comment>
<dbReference type="InterPro" id="IPR041370">
    <property type="entry name" value="Mlase_EEF1AKMT1/ZCCHC4"/>
</dbReference>
<dbReference type="EMBL" id="JBBPFD010000002">
    <property type="protein sequence ID" value="KAK7938434.1"/>
    <property type="molecule type" value="Genomic_DNA"/>
</dbReference>
<dbReference type="InterPro" id="IPR002052">
    <property type="entry name" value="DNA_methylase_N6_adenine_CS"/>
</dbReference>
<dbReference type="PANTHER" id="PTHR13200:SF0">
    <property type="entry name" value="EEF1A LYSINE METHYLTRANSFERASE 1"/>
    <property type="match status" value="1"/>
</dbReference>
<comment type="catalytic activity">
    <reaction evidence="5">
        <text>L-lysyl-[protein] + 3 S-adenosyl-L-methionine = N(6),N(6),N(6)-trimethyl-L-lysyl-[protein] + 3 S-adenosyl-L-homocysteine + 3 H(+)</text>
        <dbReference type="Rhea" id="RHEA:54192"/>
        <dbReference type="Rhea" id="RHEA-COMP:9752"/>
        <dbReference type="Rhea" id="RHEA-COMP:13826"/>
        <dbReference type="ChEBI" id="CHEBI:15378"/>
        <dbReference type="ChEBI" id="CHEBI:29969"/>
        <dbReference type="ChEBI" id="CHEBI:57856"/>
        <dbReference type="ChEBI" id="CHEBI:59789"/>
        <dbReference type="ChEBI" id="CHEBI:61961"/>
    </reaction>
    <physiologicalReaction direction="left-to-right" evidence="5">
        <dbReference type="Rhea" id="RHEA:54193"/>
    </physiologicalReaction>
</comment>
<comment type="function">
    <text evidence="6">Protein-lysine methyltransferase that selectively catalyzes the trimethylation of EEF1A at 'Lys-79'.</text>
</comment>
<gene>
    <name evidence="6" type="primary">EEF1AKMT1</name>
    <name evidence="6" type="synonym">N6AMT2</name>
    <name evidence="7" type="ORF">WMY93_001760</name>
</gene>
<reference evidence="8" key="1">
    <citation type="submission" date="2024-04" db="EMBL/GenBank/DDBJ databases">
        <title>Salinicola lusitanus LLJ914,a marine bacterium isolated from the Okinawa Trough.</title>
        <authorList>
            <person name="Li J."/>
        </authorList>
    </citation>
    <scope>NUCLEOTIDE SEQUENCE [LARGE SCALE GENOMIC DNA]</scope>
</reference>
<evidence type="ECO:0000256" key="6">
    <source>
        <dbReference type="HAMAP-Rule" id="MF_03187"/>
    </source>
</evidence>
<keyword evidence="8" id="KW-1185">Reference proteome</keyword>
<dbReference type="Pfam" id="PF10237">
    <property type="entry name" value="N6-adenineMlase"/>
    <property type="match status" value="1"/>
</dbReference>
<name>A0AAW0PV34_9GOBI</name>
<proteinExistence type="inferred from homology"/>
<dbReference type="InterPro" id="IPR019369">
    <property type="entry name" value="Efm5/EEF1AKMT1"/>
</dbReference>
<dbReference type="GO" id="GO:0005737">
    <property type="term" value="C:cytoplasm"/>
    <property type="evidence" value="ECO:0007669"/>
    <property type="project" value="UniProtKB-SubCell"/>
</dbReference>
<protein>
    <recommendedName>
        <fullName evidence="6">EEF1A lysine methyltransferase 1</fullName>
        <ecNumber evidence="6">2.1.1.-</ecNumber>
    </recommendedName>
    <alternativeName>
        <fullName evidence="6">N(6)-adenine-specific DNA methyltransferase 2</fullName>
    </alternativeName>
    <alternativeName>
        <fullName evidence="6">Protein-lysine N-methyltransferase N6AMT2</fullName>
    </alternativeName>
</protein>
<dbReference type="GO" id="GO:0032259">
    <property type="term" value="P:methylation"/>
    <property type="evidence" value="ECO:0007669"/>
    <property type="project" value="UniProtKB-KW"/>
</dbReference>
<dbReference type="Proteomes" id="UP001460270">
    <property type="component" value="Unassembled WGS sequence"/>
</dbReference>
<evidence type="ECO:0000256" key="5">
    <source>
        <dbReference type="ARBA" id="ARBA00049497"/>
    </source>
</evidence>
<dbReference type="HAMAP" id="MF_03187">
    <property type="entry name" value="Methyltr_EFM5"/>
    <property type="match status" value="1"/>
</dbReference>
<dbReference type="PANTHER" id="PTHR13200">
    <property type="entry name" value="EEF1A LYSINE METHYLTRANSFERASE 1"/>
    <property type="match status" value="1"/>
</dbReference>
<comment type="similarity">
    <text evidence="6">Belongs to the class I-like SAM-binding methyltransferase superfamily. EFM5 family.</text>
</comment>
<dbReference type="EC" id="2.1.1.-" evidence="6"/>
<sequence>MIPTKYTYSNGKLAVQVGFAQKRIPGLCDSDQKSIPGLVVSQSSEECPWSRAPHWSRGFQDQKCLSWLSSSGFSDPVIRRVSLVSLLLTRPRGFSVAMSDSEDDVPTLSAHTLAALQEFYAENLALQSSGPEPAEQFSVGAMERTGVACVSAPSVYQKLKQGVVPGSEGVSVVLLEFDRRFASYGDDFIFYDYNRPLELPPHLQEHSFDVVLADPPYLSHECLSKVSQTVQYLSRGKVLLCTGAVMQSSAKELLNVDMCDFLPQHHRNLSNDFRCYTNYPSGLLSARKGPH</sequence>
<evidence type="ECO:0000256" key="1">
    <source>
        <dbReference type="ARBA" id="ARBA00004496"/>
    </source>
</evidence>
<evidence type="ECO:0000256" key="3">
    <source>
        <dbReference type="ARBA" id="ARBA00022603"/>
    </source>
</evidence>
<evidence type="ECO:0000256" key="2">
    <source>
        <dbReference type="ARBA" id="ARBA00022490"/>
    </source>
</evidence>
<dbReference type="PROSITE" id="PS00092">
    <property type="entry name" value="N6_MTASE"/>
    <property type="match status" value="1"/>
</dbReference>